<evidence type="ECO:0000313" key="3">
    <source>
        <dbReference type="Proteomes" id="UP000238385"/>
    </source>
</evidence>
<dbReference type="Proteomes" id="UP000238385">
    <property type="component" value="Unassembled WGS sequence"/>
</dbReference>
<keyword evidence="1" id="KW-0732">Signal</keyword>
<feature type="chain" id="PRO_5015442204" description="MSHA biogenesis protein MshK" evidence="1">
    <location>
        <begin position="24"/>
        <end position="109"/>
    </location>
</feature>
<evidence type="ECO:0000256" key="1">
    <source>
        <dbReference type="SAM" id="SignalP"/>
    </source>
</evidence>
<name>A0A2T1KG19_9GAMM</name>
<accession>A0A2T1KG19</accession>
<comment type="caution">
    <text evidence="2">The sequence shown here is derived from an EMBL/GenBank/DDBJ whole genome shotgun (WGS) entry which is preliminary data.</text>
</comment>
<sequence length="109" mass="11946">MTIRLTWQRVMILALLASPAAHGLQDPTRPPGSVAQSVSAAPVRDLHIGSILLGSQRRVAVIGGVALQEGDSHDGVRVRRIYKDRVEVTDRGQPRVLYPEPLPQVRRTP</sequence>
<proteinExistence type="predicted"/>
<gene>
    <name evidence="2" type="ORF">C7H08_05615</name>
</gene>
<reference evidence="2 3" key="1">
    <citation type="submission" date="2018-03" db="EMBL/GenBank/DDBJ databases">
        <title>Marinobacter brunus sp. nov., a marine bacterium of Gamma-proteobacteria isolated from the surface seawater of the South China Sea.</title>
        <authorList>
            <person name="Cheng H."/>
            <person name="Wu Y.-H."/>
            <person name="Xamxidin M."/>
            <person name="Xu X.-W."/>
        </authorList>
    </citation>
    <scope>NUCLEOTIDE SEQUENCE [LARGE SCALE GENOMIC DNA]</scope>
    <source>
        <strain evidence="2 3">JCM 30472</strain>
    </source>
</reference>
<evidence type="ECO:0000313" key="2">
    <source>
        <dbReference type="EMBL" id="PSF09074.1"/>
    </source>
</evidence>
<keyword evidence="3" id="KW-1185">Reference proteome</keyword>
<dbReference type="RefSeq" id="WP_106670766.1">
    <property type="nucleotide sequence ID" value="NZ_BMFE01000005.1"/>
</dbReference>
<protein>
    <recommendedName>
        <fullName evidence="4">MSHA biogenesis protein MshK</fullName>
    </recommendedName>
</protein>
<feature type="signal peptide" evidence="1">
    <location>
        <begin position="1"/>
        <end position="23"/>
    </location>
</feature>
<dbReference type="AlphaFoldDB" id="A0A2T1KG19"/>
<dbReference type="OrthoDB" id="6370927at2"/>
<dbReference type="EMBL" id="PXNN01000009">
    <property type="protein sequence ID" value="PSF09074.1"/>
    <property type="molecule type" value="Genomic_DNA"/>
</dbReference>
<evidence type="ECO:0008006" key="4">
    <source>
        <dbReference type="Google" id="ProtNLM"/>
    </source>
</evidence>
<organism evidence="2 3">
    <name type="scientific">Marinobacter halophilus</name>
    <dbReference type="NCBI Taxonomy" id="1323740"/>
    <lineage>
        <taxon>Bacteria</taxon>
        <taxon>Pseudomonadati</taxon>
        <taxon>Pseudomonadota</taxon>
        <taxon>Gammaproteobacteria</taxon>
        <taxon>Pseudomonadales</taxon>
        <taxon>Marinobacteraceae</taxon>
        <taxon>Marinobacter</taxon>
    </lineage>
</organism>